<dbReference type="Pfam" id="PF02518">
    <property type="entry name" value="HATPase_c"/>
    <property type="match status" value="1"/>
</dbReference>
<gene>
    <name evidence="8" type="ORF">A2008_08505</name>
</gene>
<dbReference type="Gene3D" id="3.30.565.10">
    <property type="entry name" value="Histidine kinase-like ATPase, C-terminal domain"/>
    <property type="match status" value="1"/>
</dbReference>
<dbReference type="Gene3D" id="3.40.50.2300">
    <property type="match status" value="1"/>
</dbReference>
<evidence type="ECO:0000313" key="8">
    <source>
        <dbReference type="EMBL" id="OGM03810.1"/>
    </source>
</evidence>
<sequence length="713" mass="78509">MKISARFLLMTASIELSCILGLLIVFHFLIIPWHVETVKEKAVEIAGAMRAASSHTELSTVSVQIRAEEFAAASLGDIKSKYYLVVLVFFIVLTFLVMLVSLNIYRRIISPVSLIAAAFTGAGPGRAELLSPLAEHDDEIGGLAREYMLLSEKTERAINEMRENEKKSAAGEMEEKNALIAELNEKNRELSALNEKLLSEVEEVNKARQAMLENESRHRALAESTFEVSCETDIGGNYLYVSPNNEKMLGFKPEDFIGRNFSEFVHPDDIPAAFGAFQKGLQGLKADAVLRFRHRDGHYVWIESTGAYYQTASGEVRAIIVSRDITARRRLEEETIRAEKLDAINKLAGGIAHDFNNIITCLTGNMILLRKNAGDAKKFEEITERIEKIIKRAAGLTRELAADSEGGSIATASMDLNLLLRSVAEGLPDLKERGIRYNLELKDGLWPAFVDGEQVLRMIAGIIGNACSAMPDGGDIEVKTDNLMVFENDRSLMMAGRYVKISFKDTRRGVDNASAAKIFDPYYCREGQKDGLELFNAYAIVKKHQGYMTASADADRGLVFDIYFAASGEAKNAAAEDTPGGSRAALKKAKVLLMDDDEEILQSLSENLAEEGYQVGVSLSGEEAFETYKAHFESGDPFDVVVLDLIVPGGAGGAETVKKLFEIDSKVRAIVSSGYSNDPVMAEYRKFGFSGVIAKPYEIRSLCEIIDSLAKKI</sequence>
<name>A0A1F7WLV8_9BACT</name>
<organism evidence="8 9">
    <name type="scientific">Candidatus Wallbacteria bacterium GWC2_49_35</name>
    <dbReference type="NCBI Taxonomy" id="1817813"/>
    <lineage>
        <taxon>Bacteria</taxon>
        <taxon>Candidatus Walliibacteriota</taxon>
    </lineage>
</organism>
<evidence type="ECO:0000256" key="2">
    <source>
        <dbReference type="SAM" id="Coils"/>
    </source>
</evidence>
<evidence type="ECO:0000313" key="9">
    <source>
        <dbReference type="Proteomes" id="UP000178735"/>
    </source>
</evidence>
<dbReference type="AlphaFoldDB" id="A0A1F7WLV8"/>
<keyword evidence="3" id="KW-1133">Transmembrane helix</keyword>
<dbReference type="InterPro" id="IPR011006">
    <property type="entry name" value="CheY-like_superfamily"/>
</dbReference>
<dbReference type="SUPFAM" id="SSF55785">
    <property type="entry name" value="PYP-like sensor domain (PAS domain)"/>
    <property type="match status" value="1"/>
</dbReference>
<dbReference type="InterPro" id="IPR013655">
    <property type="entry name" value="PAS_fold_3"/>
</dbReference>
<evidence type="ECO:0000256" key="3">
    <source>
        <dbReference type="SAM" id="Phobius"/>
    </source>
</evidence>
<dbReference type="PROSITE" id="PS50109">
    <property type="entry name" value="HIS_KIN"/>
    <property type="match status" value="1"/>
</dbReference>
<reference evidence="8 9" key="1">
    <citation type="journal article" date="2016" name="Nat. Commun.">
        <title>Thousands of microbial genomes shed light on interconnected biogeochemical processes in an aquifer system.</title>
        <authorList>
            <person name="Anantharaman K."/>
            <person name="Brown C.T."/>
            <person name="Hug L.A."/>
            <person name="Sharon I."/>
            <person name="Castelle C.J."/>
            <person name="Probst A.J."/>
            <person name="Thomas B.C."/>
            <person name="Singh A."/>
            <person name="Wilkins M.J."/>
            <person name="Karaoz U."/>
            <person name="Brodie E.L."/>
            <person name="Williams K.H."/>
            <person name="Hubbard S.S."/>
            <person name="Banfield J.F."/>
        </authorList>
    </citation>
    <scope>NUCLEOTIDE SEQUENCE [LARGE SCALE GENOMIC DNA]</scope>
</reference>
<dbReference type="SUPFAM" id="SSF55874">
    <property type="entry name" value="ATPase domain of HSP90 chaperone/DNA topoisomerase II/histidine kinase"/>
    <property type="match status" value="1"/>
</dbReference>
<dbReference type="SMART" id="SM00091">
    <property type="entry name" value="PAS"/>
    <property type="match status" value="1"/>
</dbReference>
<dbReference type="GO" id="GO:0000160">
    <property type="term" value="P:phosphorelay signal transduction system"/>
    <property type="evidence" value="ECO:0007669"/>
    <property type="project" value="InterPro"/>
</dbReference>
<comment type="caution">
    <text evidence="8">The sequence shown here is derived from an EMBL/GenBank/DDBJ whole genome shotgun (WGS) entry which is preliminary data.</text>
</comment>
<dbReference type="PANTHER" id="PTHR43065:SF42">
    <property type="entry name" value="TWO-COMPONENT SENSOR PPRA"/>
    <property type="match status" value="1"/>
</dbReference>
<feature type="domain" description="PAS" evidence="6">
    <location>
        <begin position="214"/>
        <end position="284"/>
    </location>
</feature>
<dbReference type="Pfam" id="PF00072">
    <property type="entry name" value="Response_reg"/>
    <property type="match status" value="1"/>
</dbReference>
<dbReference type="SMART" id="SM00086">
    <property type="entry name" value="PAC"/>
    <property type="match status" value="1"/>
</dbReference>
<evidence type="ECO:0000256" key="1">
    <source>
        <dbReference type="PROSITE-ProRule" id="PRU00169"/>
    </source>
</evidence>
<dbReference type="InterPro" id="IPR000700">
    <property type="entry name" value="PAS-assoc_C"/>
</dbReference>
<dbReference type="CDD" id="cd00156">
    <property type="entry name" value="REC"/>
    <property type="match status" value="1"/>
</dbReference>
<dbReference type="Gene3D" id="6.10.340.10">
    <property type="match status" value="1"/>
</dbReference>
<dbReference type="PROSITE" id="PS50113">
    <property type="entry name" value="PAC"/>
    <property type="match status" value="1"/>
</dbReference>
<dbReference type="STRING" id="1817813.A2008_08505"/>
<protein>
    <recommendedName>
        <fullName evidence="10">Histidine kinase</fullName>
    </recommendedName>
</protein>
<dbReference type="NCBIfam" id="TIGR00229">
    <property type="entry name" value="sensory_box"/>
    <property type="match status" value="1"/>
</dbReference>
<dbReference type="PANTHER" id="PTHR43065">
    <property type="entry name" value="SENSOR HISTIDINE KINASE"/>
    <property type="match status" value="1"/>
</dbReference>
<feature type="modified residue" description="4-aspartylphosphate" evidence="1">
    <location>
        <position position="644"/>
    </location>
</feature>
<dbReference type="InterPro" id="IPR001610">
    <property type="entry name" value="PAC"/>
</dbReference>
<dbReference type="InterPro" id="IPR003594">
    <property type="entry name" value="HATPase_dom"/>
</dbReference>
<dbReference type="CDD" id="cd00130">
    <property type="entry name" value="PAS"/>
    <property type="match status" value="1"/>
</dbReference>
<keyword evidence="2" id="KW-0175">Coiled coil</keyword>
<evidence type="ECO:0008006" key="10">
    <source>
        <dbReference type="Google" id="ProtNLM"/>
    </source>
</evidence>
<evidence type="ECO:0000259" key="7">
    <source>
        <dbReference type="PROSITE" id="PS50113"/>
    </source>
</evidence>
<dbReference type="Gene3D" id="3.30.450.20">
    <property type="entry name" value="PAS domain"/>
    <property type="match status" value="1"/>
</dbReference>
<feature type="domain" description="Response regulatory" evidence="5">
    <location>
        <begin position="590"/>
        <end position="710"/>
    </location>
</feature>
<dbReference type="PROSITE" id="PS50110">
    <property type="entry name" value="RESPONSE_REGULATORY"/>
    <property type="match status" value="1"/>
</dbReference>
<evidence type="ECO:0000259" key="6">
    <source>
        <dbReference type="PROSITE" id="PS50112"/>
    </source>
</evidence>
<evidence type="ECO:0000259" key="5">
    <source>
        <dbReference type="PROSITE" id="PS50110"/>
    </source>
</evidence>
<dbReference type="InterPro" id="IPR001789">
    <property type="entry name" value="Sig_transdc_resp-reg_receiver"/>
</dbReference>
<dbReference type="EMBL" id="MGFH01000156">
    <property type="protein sequence ID" value="OGM03810.1"/>
    <property type="molecule type" value="Genomic_DNA"/>
</dbReference>
<dbReference type="InterPro" id="IPR000014">
    <property type="entry name" value="PAS"/>
</dbReference>
<dbReference type="Pfam" id="PF08447">
    <property type="entry name" value="PAS_3"/>
    <property type="match status" value="1"/>
</dbReference>
<dbReference type="SMART" id="SM00387">
    <property type="entry name" value="HATPase_c"/>
    <property type="match status" value="1"/>
</dbReference>
<feature type="coiled-coil region" evidence="2">
    <location>
        <begin position="144"/>
        <end position="214"/>
    </location>
</feature>
<keyword evidence="3" id="KW-0812">Transmembrane</keyword>
<dbReference type="InterPro" id="IPR035965">
    <property type="entry name" value="PAS-like_dom_sf"/>
</dbReference>
<dbReference type="Proteomes" id="UP000178735">
    <property type="component" value="Unassembled WGS sequence"/>
</dbReference>
<feature type="transmembrane region" description="Helical" evidence="3">
    <location>
        <begin position="7"/>
        <end position="31"/>
    </location>
</feature>
<dbReference type="InterPro" id="IPR005467">
    <property type="entry name" value="His_kinase_dom"/>
</dbReference>
<evidence type="ECO:0000259" key="4">
    <source>
        <dbReference type="PROSITE" id="PS50109"/>
    </source>
</evidence>
<feature type="domain" description="Histidine kinase" evidence="4">
    <location>
        <begin position="350"/>
        <end position="568"/>
    </location>
</feature>
<dbReference type="Gene3D" id="1.10.287.130">
    <property type="match status" value="1"/>
</dbReference>
<feature type="transmembrane region" description="Helical" evidence="3">
    <location>
        <begin position="82"/>
        <end position="105"/>
    </location>
</feature>
<dbReference type="PROSITE" id="PS50112">
    <property type="entry name" value="PAS"/>
    <property type="match status" value="1"/>
</dbReference>
<dbReference type="InterPro" id="IPR036890">
    <property type="entry name" value="HATPase_C_sf"/>
</dbReference>
<dbReference type="SUPFAM" id="SSF52172">
    <property type="entry name" value="CheY-like"/>
    <property type="match status" value="1"/>
</dbReference>
<proteinExistence type="predicted"/>
<accession>A0A1F7WLV8</accession>
<feature type="domain" description="PAC" evidence="7">
    <location>
        <begin position="286"/>
        <end position="337"/>
    </location>
</feature>
<keyword evidence="1" id="KW-0597">Phosphoprotein</keyword>
<keyword evidence="3" id="KW-0472">Membrane</keyword>
<dbReference type="SMART" id="SM00448">
    <property type="entry name" value="REC"/>
    <property type="match status" value="1"/>
</dbReference>